<evidence type="ECO:0000256" key="1">
    <source>
        <dbReference type="SAM" id="MobiDB-lite"/>
    </source>
</evidence>
<dbReference type="OrthoDB" id="4498710at2"/>
<dbReference type="Pfam" id="PF10685">
    <property type="entry name" value="KGG"/>
    <property type="match status" value="1"/>
</dbReference>
<organism evidence="2 3">
    <name type="scientific">Lachnoanaerobaculum umeaense</name>
    <dbReference type="NCBI Taxonomy" id="617123"/>
    <lineage>
        <taxon>Bacteria</taxon>
        <taxon>Bacillati</taxon>
        <taxon>Bacillota</taxon>
        <taxon>Clostridia</taxon>
        <taxon>Lachnospirales</taxon>
        <taxon>Lachnospiraceae</taxon>
        <taxon>Lachnoanaerobaculum</taxon>
    </lineage>
</organism>
<dbReference type="RefSeq" id="WP_111524593.1">
    <property type="nucleotide sequence ID" value="NZ_CP032364.1"/>
</dbReference>
<gene>
    <name evidence="2" type="ORF">D4A81_08975</name>
</gene>
<keyword evidence="3" id="KW-1185">Reference proteome</keyword>
<evidence type="ECO:0000313" key="3">
    <source>
        <dbReference type="Proteomes" id="UP000265562"/>
    </source>
</evidence>
<proteinExistence type="predicted"/>
<dbReference type="Proteomes" id="UP000265562">
    <property type="component" value="Chromosome"/>
</dbReference>
<accession>A0A385Q134</accession>
<dbReference type="InterPro" id="IPR019626">
    <property type="entry name" value="Stress-induced_KGG_rpt"/>
</dbReference>
<dbReference type="AlphaFoldDB" id="A0A385Q134"/>
<sequence length="135" mass="14696">MANGQDNLIPFSERSEDEARESGRKGGKASGVARRRKADLRKIAEGMITGDISEMMIKSLIDIAADPGNKNAVSAFKEIRDLLGQNKTTLDKQEQKARIAALKAKTVTSSPEEIDSSYVDALKGLADKVWDDENS</sequence>
<name>A0A385Q134_9FIRM</name>
<dbReference type="KEGG" id="lua:D4A81_08975"/>
<protein>
    <submittedName>
        <fullName evidence="2">Uncharacterized protein</fullName>
    </submittedName>
</protein>
<feature type="region of interest" description="Disordered" evidence="1">
    <location>
        <begin position="1"/>
        <end position="36"/>
    </location>
</feature>
<dbReference type="EMBL" id="CP032364">
    <property type="protein sequence ID" value="AYB00069.1"/>
    <property type="molecule type" value="Genomic_DNA"/>
</dbReference>
<reference evidence="2 3" key="1">
    <citation type="submission" date="2018-09" db="EMBL/GenBank/DDBJ databases">
        <title>Genome sequencing of Lachnoanaerobaculum umeaense DSM 23576.</title>
        <authorList>
            <person name="Kook J.-K."/>
            <person name="Park S.-N."/>
            <person name="Lim Y.K."/>
        </authorList>
    </citation>
    <scope>NUCLEOTIDE SEQUENCE [LARGE SCALE GENOMIC DNA]</scope>
    <source>
        <strain evidence="3">DSM 23576 \ CCUG 58757</strain>
    </source>
</reference>
<evidence type="ECO:0000313" key="2">
    <source>
        <dbReference type="EMBL" id="AYB00069.1"/>
    </source>
</evidence>